<dbReference type="EMBL" id="UINC01031671">
    <property type="protein sequence ID" value="SVB18088.1"/>
    <property type="molecule type" value="Genomic_DNA"/>
</dbReference>
<evidence type="ECO:0000313" key="2">
    <source>
        <dbReference type="EMBL" id="SVB18088.1"/>
    </source>
</evidence>
<reference evidence="2" key="1">
    <citation type="submission" date="2018-05" db="EMBL/GenBank/DDBJ databases">
        <authorList>
            <person name="Lanie J.A."/>
            <person name="Ng W.-L."/>
            <person name="Kazmierczak K.M."/>
            <person name="Andrzejewski T.M."/>
            <person name="Davidsen T.M."/>
            <person name="Wayne K.J."/>
            <person name="Tettelin H."/>
            <person name="Glass J.I."/>
            <person name="Rusch D."/>
            <person name="Podicherti R."/>
            <person name="Tsui H.-C.T."/>
            <person name="Winkler M.E."/>
        </authorList>
    </citation>
    <scope>NUCLEOTIDE SEQUENCE</scope>
</reference>
<name>A0A382BWA9_9ZZZZ</name>
<organism evidence="2">
    <name type="scientific">marine metagenome</name>
    <dbReference type="NCBI Taxonomy" id="408172"/>
    <lineage>
        <taxon>unclassified sequences</taxon>
        <taxon>metagenomes</taxon>
        <taxon>ecological metagenomes</taxon>
    </lineage>
</organism>
<proteinExistence type="predicted"/>
<dbReference type="AlphaFoldDB" id="A0A382BWA9"/>
<feature type="region of interest" description="Disordered" evidence="1">
    <location>
        <begin position="1"/>
        <end position="28"/>
    </location>
</feature>
<gene>
    <name evidence="2" type="ORF">METZ01_LOCUS170942</name>
</gene>
<sequence length="28" mass="2982">MENNTGGNPRPLKPGFWSGPSRSVTPPT</sequence>
<accession>A0A382BWA9</accession>
<protein>
    <submittedName>
        <fullName evidence="2">Uncharacterized protein</fullName>
    </submittedName>
</protein>
<evidence type="ECO:0000256" key="1">
    <source>
        <dbReference type="SAM" id="MobiDB-lite"/>
    </source>
</evidence>
<feature type="non-terminal residue" evidence="2">
    <location>
        <position position="28"/>
    </location>
</feature>